<organism evidence="1 2">
    <name type="scientific">Vallitalea maricola</name>
    <dbReference type="NCBI Taxonomy" id="3074433"/>
    <lineage>
        <taxon>Bacteria</taxon>
        <taxon>Bacillati</taxon>
        <taxon>Bacillota</taxon>
        <taxon>Clostridia</taxon>
        <taxon>Lachnospirales</taxon>
        <taxon>Vallitaleaceae</taxon>
        <taxon>Vallitalea</taxon>
    </lineage>
</organism>
<dbReference type="EMBL" id="BTPU01000046">
    <property type="protein sequence ID" value="GMQ63594.1"/>
    <property type="molecule type" value="Genomic_DNA"/>
</dbReference>
<dbReference type="Proteomes" id="UP001374599">
    <property type="component" value="Unassembled WGS sequence"/>
</dbReference>
<reference evidence="1" key="1">
    <citation type="submission" date="2023-09" db="EMBL/GenBank/DDBJ databases">
        <title>Vallitalea sediminicola and Vallitalea maricola sp. nov., anaerobic bacteria isolated from marine sediment.</title>
        <authorList>
            <person name="Hirano S."/>
            <person name="Maeda A."/>
            <person name="Terahara T."/>
            <person name="Mori K."/>
            <person name="Hamada M."/>
            <person name="Matsumoto R."/>
            <person name="Kobayashi T."/>
        </authorList>
    </citation>
    <scope>NUCLEOTIDE SEQUENCE</scope>
    <source>
        <strain evidence="1">AN17-2</strain>
    </source>
</reference>
<keyword evidence="2" id="KW-1185">Reference proteome</keyword>
<comment type="caution">
    <text evidence="1">The sequence shown here is derived from an EMBL/GenBank/DDBJ whole genome shotgun (WGS) entry which is preliminary data.</text>
</comment>
<proteinExistence type="predicted"/>
<accession>A0ACB5UM32</accession>
<sequence length="2649" mass="307278">MHDIINRLNNLTPKQMETLRNKLEAKGIQLSDLKVDDTAEEIKKAKITRYYPASSVQKRLFILEEIEELGTSYNMPAAIKIKGRINIKNIENALNMVVSKHEILRTVFNMVDGEVVQEVCNFVRFKLELKESANVKISDITKKFIRPFELKKGPLLRYQLHQIAQEEYILLVDMHHIISDGVSMGIFMQEFIKAYNGKQLEDSNIQYKDFAVWENSIKNTTLKKHEKFWQDIFKEDVEVLNLPLDYKRPGELTFDGNTLSFEIGEKLTRKLNRLAKDNNVTLYMILLSAYNILLYKYTGQEDIVIGSPVAGRYHPGLDKLIGMFVNTIPMRNYPRGDKEYTRFLQEIKNTTIKCYEHGMYSLEDIIDKLSIKRHKGRNILFDTMLVLQNTEDISLELGNAEVELCNITPPVSKFDITLNIKEKSNNIIYDIEYNTNLFERETIERLSKHFVNILDCIGDKPNILISNISVLSEQDKSLINKLNETNVVYNEDTNLIDLFESQVINEPNGTALIFGEETITYNELNKRANSLAHNLRKKGICRNDIVALLVERSVEMIIGLLGILKAGAAYLPIDINYPVGRIQYILQDSQAVLLLVDKMYDITKYRELPIINLKNQKYYSNNYNNPVKINKANDLAYIIYTSGTTGKPKGVMVEHQNIANTIKWRVREYNSDYNHVVLQLFSYVFDGFVTSFFTPIVSGGTVVLLDELEAKNPECIKDCINKYKITHFIVVPSFYNTLLDCFSTTDLAYVKVITLAGEKITNRIIQKSKEKKETLEIVNEYGPTENSVATTIKRNIETNQKIFIGKPISNTHVYILDKDDNLCPIGMPGELCISGKGLARGYLNNQVLTKEKFISNPFKANERMYRTGDLCRLSSDGNIEFLDRIDKQVKIRGYRIEINEIVECLYNIPDVKQAFVCVKGGYDNLHLCAYLVIKKEVEIEEIKRRLSFDLPDYMIPNYYIFMDKIPLTNTGKVDERALPEPNYEIKILYKAPTNDVEKKLLKLFQEILKTKKIGINNSFFEMGGQSLKAGLLISKIHEMFNVIISIKAVFEHSTVSELASYISILKEEDNYHIRSVTKSKYYSTSWAQKNIYLLSQTEGIGITYNMPSLIKIQGKVNIEQLEKAICEIIKRHEILRTNFEMIDGEVVQVVSDDTDFKLQVININNDIRDIDRIIEGFVQPFDLSKSPLIRVCLVIFDENNSKLLIDMHHIIGDGTSIKLIINELCMFYKGEKLPDLQIQYRDYAIWQNELLNSDRIINQEEYWKQIFADEIPVLAMPLDFARPSIQSFKGDKITFELSKDLYFSIKNLCKQTQTTPFMFFLAAYYILIYKYTAQKDIIIGTPVEGRNNLEVNGLIGMFVNTLPLRIRLNSNMTFINFLSVVKETVLGGVENQNIPFIQLIDKLNIVREQSHNPLFDTMFVMNEMMDYQFEVENLTFVPDNIDIVTSKFDLTLEVSEVNETFKCELEYCTDLFKRAKMQQLLIHYSNLLENITNDTNQYLSKMQILSHKELLRVELFNSKEAVYEQTKTIHEIFEKQVKLTPHNIAISCNDNRVTYEELNSKANKVANKLRLLGIGPDSIVGIMANPSIEIIIGMLGIIKAGGAYLPIDVETPRERIMDILEDADVKLLLVNNDNIDYSYQVDKICVIEEIINDKTLLIDNLKPVSTSNNLVYVIYTSGSTGKPKGVLVEHRNLINYICWAKNMYLKDKNEVMPFYSSISFDLTVTSIFTPLLSGNQIIVYNSIEDDFVLHKILKDNKVTVIKLTPAHLILLKNINMSNSNLKRLIVGGDDLKASLAREISNSFSDNIEIYNEYGPTETVVGCMIHKYDEEKDNGVSVPIGYPTDNVQIYILDNDSNIVPIGVAGEIYIAGKGVVRGYIKRPELTDDKFIDNPFGIGKMYKTGDLGRWLPDGNIEFLGRIDNQVKIRGYRIELGEIEKYLLNYESINEAVVMARGQGEEKEIIAYYVAEKEIDKSKLKKQLTEKLPKYMIPQRLQQVDDLILTKNGKVNKKALLQLEVAKEDDVMYVPPITKMEKTLLNIWKNIINDNTIGIKHNFFDIGGHSLKAMQMVVQAEKEGIDVKLNQIMKYPTIEELSKKLHFKKEEKNLINNIQDINNQLNNQFQFLNKLVIYHVQNEVYVVLYSDYKSIEQKLNVLSYLKNYCIEDLYPHYIKKVDKLDSSIRLNGQITMENFEKKLGLRYCTDEEEDNIFIDIISQLEKFNNNLLQVKTDKYIPISPSQKMFMNFHTGFSGTVITIKHPINLKSFNKAFSRLIHNQVFMHSVLIKDNNNMMWQKLDITDKYMDIPYIDLSSYKLEEQEKLVKSIIQQYYFYPYEMFNSLLFRALLICHNEARYSLVIPFNHIIFDKISDSILKEKLFNYYNLIEQNEILDDTLIDEYETFIDNINSTFHEEKEILRMFNLKLYYNEHLKLSTKISRELKDFKYETQRITLEINTPFNLEEHGDNLSIQIGLDYILRVFKDYFNIDKVPINVLSYGRRYKDYECLNTIGAFVDLIPVLLDENYIKDTESLNQLIKKVARNNLNFLNIYDKYKNIKNICDEIFSFLITFNFLGRYESTNEFIYTYLDEYINEKRKEFGEMKFFGISIELTYNMNTLRFFIQAPNFHNDWKNFLENNATKYSEELFKESKKTK</sequence>
<evidence type="ECO:0000313" key="1">
    <source>
        <dbReference type="EMBL" id="GMQ63594.1"/>
    </source>
</evidence>
<protein>
    <submittedName>
        <fullName evidence="1">Uncharacterized protein</fullName>
    </submittedName>
</protein>
<evidence type="ECO:0000313" key="2">
    <source>
        <dbReference type="Proteomes" id="UP001374599"/>
    </source>
</evidence>
<name>A0ACB5UM32_9FIRM</name>
<gene>
    <name evidence="1" type="ORF">AN2V17_28280</name>
</gene>